<keyword evidence="1" id="KW-0175">Coiled coil</keyword>
<evidence type="ECO:0000256" key="2">
    <source>
        <dbReference type="SAM" id="MobiDB-lite"/>
    </source>
</evidence>
<reference evidence="4" key="3">
    <citation type="submission" date="2025-09" db="UniProtKB">
        <authorList>
            <consortium name="Ensembl"/>
        </authorList>
    </citation>
    <scope>IDENTIFICATION</scope>
    <source>
        <strain evidence="4">Guanapo</strain>
    </source>
</reference>
<feature type="compositionally biased region" description="Basic and acidic residues" evidence="2">
    <location>
        <begin position="604"/>
        <end position="613"/>
    </location>
</feature>
<dbReference type="PANTHER" id="PTHR46345">
    <property type="entry name" value="INVERTED FORMIN-2"/>
    <property type="match status" value="1"/>
</dbReference>
<feature type="compositionally biased region" description="Acidic residues" evidence="2">
    <location>
        <begin position="589"/>
        <end position="603"/>
    </location>
</feature>
<dbReference type="OMA" id="HSVIGKH"/>
<dbReference type="GeneTree" id="ENSGT00940000155128"/>
<organism evidence="4 5">
    <name type="scientific">Poecilia reticulata</name>
    <name type="common">Guppy</name>
    <name type="synonym">Acanthophacelus reticulatus</name>
    <dbReference type="NCBI Taxonomy" id="8081"/>
    <lineage>
        <taxon>Eukaryota</taxon>
        <taxon>Metazoa</taxon>
        <taxon>Chordata</taxon>
        <taxon>Craniata</taxon>
        <taxon>Vertebrata</taxon>
        <taxon>Euteleostomi</taxon>
        <taxon>Actinopterygii</taxon>
        <taxon>Neopterygii</taxon>
        <taxon>Teleostei</taxon>
        <taxon>Neoteleostei</taxon>
        <taxon>Acanthomorphata</taxon>
        <taxon>Ovalentaria</taxon>
        <taxon>Atherinomorphae</taxon>
        <taxon>Cyprinodontiformes</taxon>
        <taxon>Poeciliidae</taxon>
        <taxon>Poeciliinae</taxon>
        <taxon>Poecilia</taxon>
    </lineage>
</organism>
<dbReference type="Gene3D" id="1.20.58.2220">
    <property type="entry name" value="Formin, FH2 domain"/>
    <property type="match status" value="1"/>
</dbReference>
<dbReference type="Ensembl" id="ENSPRET00000019982.1">
    <property type="protein sequence ID" value="ENSPREP00000019769.1"/>
    <property type="gene ID" value="ENSPREG00000013387.1"/>
</dbReference>
<evidence type="ECO:0000256" key="1">
    <source>
        <dbReference type="SAM" id="Coils"/>
    </source>
</evidence>
<feature type="region of interest" description="Disordered" evidence="2">
    <location>
        <begin position="568"/>
        <end position="638"/>
    </location>
</feature>
<evidence type="ECO:0000259" key="3">
    <source>
        <dbReference type="PROSITE" id="PS51444"/>
    </source>
</evidence>
<proteinExistence type="predicted"/>
<feature type="region of interest" description="Disordered" evidence="2">
    <location>
        <begin position="1"/>
        <end position="44"/>
    </location>
</feature>
<accession>A0A3P9PD90</accession>
<dbReference type="InterPro" id="IPR042201">
    <property type="entry name" value="FH2_Formin_sf"/>
</dbReference>
<dbReference type="Pfam" id="PF02181">
    <property type="entry name" value="FH2"/>
    <property type="match status" value="1"/>
</dbReference>
<dbReference type="AlphaFoldDB" id="A0A3P9PD90"/>
<dbReference type="PROSITE" id="PS51444">
    <property type="entry name" value="FH2"/>
    <property type="match status" value="1"/>
</dbReference>
<feature type="coiled-coil region" evidence="1">
    <location>
        <begin position="323"/>
        <end position="367"/>
    </location>
</feature>
<dbReference type="SMART" id="SM00498">
    <property type="entry name" value="FH2"/>
    <property type="match status" value="1"/>
</dbReference>
<dbReference type="CTD" id="566196"/>
<dbReference type="RefSeq" id="XP_008424538.1">
    <property type="nucleotide sequence ID" value="XM_008426316.2"/>
</dbReference>
<feature type="compositionally biased region" description="Basic and acidic residues" evidence="2">
    <location>
        <begin position="756"/>
        <end position="792"/>
    </location>
</feature>
<feature type="region of interest" description="Disordered" evidence="2">
    <location>
        <begin position="742"/>
        <end position="800"/>
    </location>
</feature>
<evidence type="ECO:0000313" key="5">
    <source>
        <dbReference type="Proteomes" id="UP000242638"/>
    </source>
</evidence>
<dbReference type="PANTHER" id="PTHR46345:SF7">
    <property type="entry name" value="FH2 DOMAIN CONTAINING 3-RELATED"/>
    <property type="match status" value="1"/>
</dbReference>
<keyword evidence="5" id="KW-1185">Reference proteome</keyword>
<dbReference type="KEGG" id="pret:103474982"/>
<sequence>MQAANPPAPPPPPPPPLLPPPPPPPPPPAPGLPQHGGGLMDWGDRRRSRMRNFNWEALPKHSVIGKHNIWTSDKTDGQYELDTDHMEELFSHSHGQQHPRALNRLSVRGQLPSGTGGEMVTILGSKRSMNIGIFLKQFKRPVKDLIQDIQSGNGLGFGTGKLREMCKLLPDEGEMKQLVGFKGDPSALPEADLFMLMLIKMPSYEERLRCLVLKEEFFTLMKEIRGFIGALTEAGKELLECDNLHSVIRLVLKTGNYMNAGGYAGSAVGFRMSSLLKLADTKANKPGMNLMHYVVMQAKKVDVALLKFPDQLKHIEAGSRIIKGDIEAEIERQKKKVQVAKADTLKQEELKEQMEGFLKKADVILEEVETHFEELQAVSDSVAEYFCEDSKTFKLEECCSIFHSFCQRFIRAMQENKAREMAEMKRKHIDRLENAAKRRSTATCSSRDKEMEGVALEYVLQNALTKRVSRRRLGKPSSTNGSPTRGSPVNGSLSEINSQTNFSNGTLQHRNTFRAKDMVKKEWNSASELTENFPQKQEQSHFQQNDSKNIATFEEKTKPLGKVYCQDSMSQSKTTHTLPKIRSTSSATAEDDEEEDIQDNNEEEAQKLREAARKVLKYQNSHGSSSSVDHSLENQKCPPVKKTLARRFTFDEETQRYPGDPTNEDLIQFLLGPLSSTKRNLGRRHTIPTKVSKTQKEKENEQTQSSSRSPNPLAQIKEPQQKQGVEHTPSKEAFDFSDISNKIKKSHILDQNSPSAEKKSKPSDSLDQVSERGLQENKGQKSIERRESHQHTNVENILPRSVWLKTESSGYFFSFLRRLGDMSKSPSSKEAAPEGTDSSV</sequence>
<reference evidence="4" key="2">
    <citation type="submission" date="2025-08" db="UniProtKB">
        <authorList>
            <consortium name="Ensembl"/>
        </authorList>
    </citation>
    <scope>IDENTIFICATION</scope>
    <source>
        <strain evidence="4">Guanapo</strain>
    </source>
</reference>
<feature type="compositionally biased region" description="Polar residues" evidence="2">
    <location>
        <begin position="568"/>
        <end position="588"/>
    </location>
</feature>
<feature type="region of interest" description="Disordered" evidence="2">
    <location>
        <begin position="469"/>
        <end position="510"/>
    </location>
</feature>
<feature type="domain" description="FH2" evidence="3">
    <location>
        <begin position="40"/>
        <end position="435"/>
    </location>
</feature>
<feature type="compositionally biased region" description="Polar residues" evidence="2">
    <location>
        <begin position="476"/>
        <end position="510"/>
    </location>
</feature>
<dbReference type="STRING" id="8081.ENSPREP00000019769"/>
<feature type="region of interest" description="Disordered" evidence="2">
    <location>
        <begin position="677"/>
        <end position="730"/>
    </location>
</feature>
<dbReference type="SUPFAM" id="SSF101447">
    <property type="entry name" value="Formin homology 2 domain (FH2 domain)"/>
    <property type="match status" value="1"/>
</dbReference>
<dbReference type="OrthoDB" id="26518at2759"/>
<dbReference type="Bgee" id="ENSPREG00000013387">
    <property type="expression patterns" value="Expressed in caudal fin and 1 other cell type or tissue"/>
</dbReference>
<dbReference type="InterPro" id="IPR015425">
    <property type="entry name" value="FH2_Formin"/>
</dbReference>
<feature type="compositionally biased region" description="Polar residues" evidence="2">
    <location>
        <begin position="702"/>
        <end position="712"/>
    </location>
</feature>
<dbReference type="GeneID" id="103474982"/>
<feature type="region of interest" description="Disordered" evidence="2">
    <location>
        <begin position="821"/>
        <end position="840"/>
    </location>
</feature>
<reference evidence="5" key="1">
    <citation type="submission" date="2013-11" db="EMBL/GenBank/DDBJ databases">
        <title>The genomic landscape of the Guanapo guppy.</title>
        <authorList>
            <person name="Kuenstner A."/>
            <person name="Dreyer C."/>
        </authorList>
    </citation>
    <scope>NUCLEOTIDE SEQUENCE</scope>
    <source>
        <strain evidence="5">Guanapo</strain>
    </source>
</reference>
<feature type="region of interest" description="Disordered" evidence="2">
    <location>
        <begin position="525"/>
        <end position="545"/>
    </location>
</feature>
<name>A0A3P9PD90_POERE</name>
<evidence type="ECO:0000313" key="4">
    <source>
        <dbReference type="Ensembl" id="ENSPREP00000019769.1"/>
    </source>
</evidence>
<dbReference type="Proteomes" id="UP000242638">
    <property type="component" value="Unassembled WGS sequence"/>
</dbReference>
<feature type="compositionally biased region" description="Pro residues" evidence="2">
    <location>
        <begin position="1"/>
        <end position="31"/>
    </location>
</feature>
<protein>
    <submittedName>
        <fullName evidence="4">FH2 domain containing 4</fullName>
    </submittedName>
</protein>